<accession>A0ABZ1YWB1</accession>
<dbReference type="RefSeq" id="WP_329411393.1">
    <property type="nucleotide sequence ID" value="NZ_CP109441.1"/>
</dbReference>
<gene>
    <name evidence="1" type="ORF">OG563_03625</name>
</gene>
<dbReference type="Proteomes" id="UP001432062">
    <property type="component" value="Chromosome"/>
</dbReference>
<keyword evidence="2" id="KW-1185">Reference proteome</keyword>
<name>A0ABZ1YWB1_9NOCA</name>
<sequence length="43" mass="4780">MIISADPFLVLLAADPDQRLLVVFPPHVLDEMAARRFCEGVGR</sequence>
<organism evidence="1 2">
    <name type="scientific">Nocardia vinacea</name>
    <dbReference type="NCBI Taxonomy" id="96468"/>
    <lineage>
        <taxon>Bacteria</taxon>
        <taxon>Bacillati</taxon>
        <taxon>Actinomycetota</taxon>
        <taxon>Actinomycetes</taxon>
        <taxon>Mycobacteriales</taxon>
        <taxon>Nocardiaceae</taxon>
        <taxon>Nocardia</taxon>
    </lineage>
</organism>
<evidence type="ECO:0000313" key="2">
    <source>
        <dbReference type="Proteomes" id="UP001432062"/>
    </source>
</evidence>
<protein>
    <submittedName>
        <fullName evidence="1">Uncharacterized protein</fullName>
    </submittedName>
</protein>
<reference evidence="1" key="1">
    <citation type="submission" date="2022-10" db="EMBL/GenBank/DDBJ databases">
        <title>The complete genomes of actinobacterial strains from the NBC collection.</title>
        <authorList>
            <person name="Joergensen T.S."/>
            <person name="Alvarez Arevalo M."/>
            <person name="Sterndorff E.B."/>
            <person name="Faurdal D."/>
            <person name="Vuksanovic O."/>
            <person name="Mourched A.-S."/>
            <person name="Charusanti P."/>
            <person name="Shaw S."/>
            <person name="Blin K."/>
            <person name="Weber T."/>
        </authorList>
    </citation>
    <scope>NUCLEOTIDE SEQUENCE</scope>
    <source>
        <strain evidence="1">NBC_01482</strain>
    </source>
</reference>
<proteinExistence type="predicted"/>
<dbReference type="EMBL" id="CP109441">
    <property type="protein sequence ID" value="WUV47341.1"/>
    <property type="molecule type" value="Genomic_DNA"/>
</dbReference>
<evidence type="ECO:0000313" key="1">
    <source>
        <dbReference type="EMBL" id="WUV47341.1"/>
    </source>
</evidence>